<dbReference type="Proteomes" id="UP001431209">
    <property type="component" value="Unassembled WGS sequence"/>
</dbReference>
<feature type="region of interest" description="Disordered" evidence="1">
    <location>
        <begin position="514"/>
        <end position="537"/>
    </location>
</feature>
<comment type="caution">
    <text evidence="3">The sequence shown here is derived from an EMBL/GenBank/DDBJ whole genome shotgun (WGS) entry which is preliminary data.</text>
</comment>
<name>A0AAW2Z1S8_9EUKA</name>
<evidence type="ECO:0000313" key="4">
    <source>
        <dbReference type="Proteomes" id="UP001431209"/>
    </source>
</evidence>
<evidence type="ECO:0000259" key="2">
    <source>
        <dbReference type="PROSITE" id="PS50003"/>
    </source>
</evidence>
<feature type="compositionally biased region" description="Basic and acidic residues" evidence="1">
    <location>
        <begin position="585"/>
        <end position="615"/>
    </location>
</feature>
<dbReference type="PROSITE" id="PS50003">
    <property type="entry name" value="PH_DOMAIN"/>
    <property type="match status" value="1"/>
</dbReference>
<feature type="domain" description="PH" evidence="2">
    <location>
        <begin position="28"/>
        <end position="147"/>
    </location>
</feature>
<feature type="region of interest" description="Disordered" evidence="1">
    <location>
        <begin position="571"/>
        <end position="637"/>
    </location>
</feature>
<dbReference type="CDD" id="cd00821">
    <property type="entry name" value="PH"/>
    <property type="match status" value="1"/>
</dbReference>
<dbReference type="Pfam" id="PF00169">
    <property type="entry name" value="PH"/>
    <property type="match status" value="1"/>
</dbReference>
<dbReference type="Gene3D" id="2.30.29.30">
    <property type="entry name" value="Pleckstrin-homology domain (PH domain)/Phosphotyrosine-binding domain (PTB)"/>
    <property type="match status" value="2"/>
</dbReference>
<evidence type="ECO:0000256" key="1">
    <source>
        <dbReference type="SAM" id="MobiDB-lite"/>
    </source>
</evidence>
<dbReference type="InterPro" id="IPR011993">
    <property type="entry name" value="PH-like_dom_sf"/>
</dbReference>
<dbReference type="SMART" id="SM00233">
    <property type="entry name" value="PH"/>
    <property type="match status" value="1"/>
</dbReference>
<reference evidence="3 4" key="1">
    <citation type="submission" date="2024-03" db="EMBL/GenBank/DDBJ databases">
        <title>The Acrasis kona genome and developmental transcriptomes reveal deep origins of eukaryotic multicellular pathways.</title>
        <authorList>
            <person name="Sheikh S."/>
            <person name="Fu C.-J."/>
            <person name="Brown M.W."/>
            <person name="Baldauf S.L."/>
        </authorList>
    </citation>
    <scope>NUCLEOTIDE SEQUENCE [LARGE SCALE GENOMIC DNA]</scope>
    <source>
        <strain evidence="3 4">ATCC MYA-3509</strain>
    </source>
</reference>
<accession>A0AAW2Z1S8</accession>
<evidence type="ECO:0000313" key="3">
    <source>
        <dbReference type="EMBL" id="KAL0482557.1"/>
    </source>
</evidence>
<gene>
    <name evidence="3" type="ORF">AKO1_014457</name>
</gene>
<dbReference type="EMBL" id="JAOPGA020000870">
    <property type="protein sequence ID" value="KAL0482557.1"/>
    <property type="molecule type" value="Genomic_DNA"/>
</dbReference>
<dbReference type="InterPro" id="IPR001849">
    <property type="entry name" value="PH_domain"/>
</dbReference>
<protein>
    <submittedName>
        <fullName evidence="3">ADP-ribosylation factor GTPase-activating protein</fullName>
    </submittedName>
</protein>
<dbReference type="SUPFAM" id="SSF50729">
    <property type="entry name" value="PH domain-like"/>
    <property type="match status" value="1"/>
</dbReference>
<organism evidence="3 4">
    <name type="scientific">Acrasis kona</name>
    <dbReference type="NCBI Taxonomy" id="1008807"/>
    <lineage>
        <taxon>Eukaryota</taxon>
        <taxon>Discoba</taxon>
        <taxon>Heterolobosea</taxon>
        <taxon>Tetramitia</taxon>
        <taxon>Eutetramitia</taxon>
        <taxon>Acrasidae</taxon>
        <taxon>Acrasis</taxon>
    </lineage>
</organism>
<proteinExistence type="predicted"/>
<dbReference type="AlphaFoldDB" id="A0AAW2Z1S8"/>
<keyword evidence="4" id="KW-1185">Reference proteome</keyword>
<sequence>MVASTAVEDPLNKLITNFPDSAEKLASESLKAGYLKKQNRNFGAGWRKRFFVYATTSILNSHQTRLVDIKKTNDSHPTLYYYVSPEEKIPHFELDVGKDIISITTYSSVNIKFGFQIDIVGGKKIILQCKTQLDQMEWIDILQACKNHPTSALANIRALRAEKRGRRESTTALISLRGIENMTRTYSPSNFGSKYSSDLMKPWYSKSIDILTTGGNVKKAPYLGLCSGKIKKRFIQLSRDFSCVRWGSSAVPISSTNMSERQERKVSEKKLDRHLPISMIDQVIFGPCSLTWRKYFDDGKLRHPWKCISLVVKMSPESSRKKRQNSSPTENRRRTVDLIFPKEHVFAWFVGLNFLVSEHKKSSLPEDVKIDQFEVNRDQAMNKKASVYKWSKLKLQFLSAVNATNGSGVQNTLLSLLQESKFELTGEQKYQKDEFEGVHCKHGRLKTIIRNLNTEEFQTQLSSLMEEAPPETYTPISLKPVILVEETDGTPQVTDQHSDYDLLVSQLSTDSLIPYQDDMDSERNQEETEQNNDAMMGRSDLGQQIFSPEEDQESFVEQVVLDDDTTQNTHIQSINIEQDDPVDEGNEHQDTNEHHIDEPQELPLEQHEKEINEKLESEEEDQVEKDNSLIKEPNTVM</sequence>